<dbReference type="InterPro" id="IPR031339">
    <property type="entry name" value="DUF4942"/>
</dbReference>
<accession>A0A562UZL8</accession>
<name>A0A562UZL8_9BACT</name>
<organism evidence="2 3">
    <name type="scientific">Geobacter argillaceus</name>
    <dbReference type="NCBI Taxonomy" id="345631"/>
    <lineage>
        <taxon>Bacteria</taxon>
        <taxon>Pseudomonadati</taxon>
        <taxon>Thermodesulfobacteriota</taxon>
        <taxon>Desulfuromonadia</taxon>
        <taxon>Geobacterales</taxon>
        <taxon>Geobacteraceae</taxon>
        <taxon>Geobacter</taxon>
    </lineage>
</organism>
<dbReference type="OrthoDB" id="6477274at2"/>
<protein>
    <submittedName>
        <fullName evidence="2">Uncharacterized protein DUF4942</fullName>
    </submittedName>
</protein>
<gene>
    <name evidence="2" type="ORF">JN12_04074</name>
</gene>
<sequence length="182" mass="21231">MPFSKQHRSHYEQYSLMLRVTGSALPISTTERNCSDVGKIASDSINFKLKKDAWAVIVERMELRRLLYIRRRTELDSQIEKGELPDLTDENVVALFETSAANVNTYMEEAIKEVFDYLRPRSSRFKTNTEYELGKRVILTWQVEKGWNRGKFRVNHHRDKHLTALDNVFHMIDGKGPPESVT</sequence>
<comment type="caution">
    <text evidence="2">The sequence shown here is derived from an EMBL/GenBank/DDBJ whole genome shotgun (WGS) entry which is preliminary data.</text>
</comment>
<reference evidence="2 3" key="1">
    <citation type="submission" date="2019-07" db="EMBL/GenBank/DDBJ databases">
        <title>Genomic Encyclopedia of Archaeal and Bacterial Type Strains, Phase II (KMG-II): from individual species to whole genera.</title>
        <authorList>
            <person name="Goeker M."/>
        </authorList>
    </citation>
    <scope>NUCLEOTIDE SEQUENCE [LARGE SCALE GENOMIC DNA]</scope>
    <source>
        <strain evidence="2 3">ATCC BAA-1139</strain>
    </source>
</reference>
<dbReference type="AlphaFoldDB" id="A0A562UZL8"/>
<proteinExistence type="predicted"/>
<dbReference type="Proteomes" id="UP000319449">
    <property type="component" value="Unassembled WGS sequence"/>
</dbReference>
<keyword evidence="3" id="KW-1185">Reference proteome</keyword>
<evidence type="ECO:0000313" key="2">
    <source>
        <dbReference type="EMBL" id="TWJ11094.1"/>
    </source>
</evidence>
<feature type="domain" description="DUF4942" evidence="1">
    <location>
        <begin position="48"/>
        <end position="179"/>
    </location>
</feature>
<dbReference type="EMBL" id="VLLN01000065">
    <property type="protein sequence ID" value="TWJ11094.1"/>
    <property type="molecule type" value="Genomic_DNA"/>
</dbReference>
<evidence type="ECO:0000313" key="3">
    <source>
        <dbReference type="Proteomes" id="UP000319449"/>
    </source>
</evidence>
<evidence type="ECO:0000259" key="1">
    <source>
        <dbReference type="Pfam" id="PF13708"/>
    </source>
</evidence>
<dbReference type="Pfam" id="PF13708">
    <property type="entry name" value="DUF4942"/>
    <property type="match status" value="1"/>
</dbReference>